<evidence type="ECO:0000256" key="3">
    <source>
        <dbReference type="ARBA" id="ARBA00022643"/>
    </source>
</evidence>
<dbReference type="PANTHER" id="PTHR22749">
    <property type="entry name" value="RIBOFLAVIN KINASE/FMN ADENYLYLTRANSFERASE"/>
    <property type="match status" value="1"/>
</dbReference>
<comment type="catalytic activity">
    <reaction evidence="7">
        <text>riboflavin + ATP = FMN + ADP + H(+)</text>
        <dbReference type="Rhea" id="RHEA:14357"/>
        <dbReference type="ChEBI" id="CHEBI:15378"/>
        <dbReference type="ChEBI" id="CHEBI:30616"/>
        <dbReference type="ChEBI" id="CHEBI:57986"/>
        <dbReference type="ChEBI" id="CHEBI:58210"/>
        <dbReference type="ChEBI" id="CHEBI:456216"/>
        <dbReference type="EC" id="2.7.1.26"/>
    </reaction>
</comment>
<keyword evidence="9" id="KW-0418">Kinase</keyword>
<reference evidence="9" key="2">
    <citation type="journal article" date="2021" name="PeerJ">
        <title>Extensive microbial diversity within the chicken gut microbiome revealed by metagenomics and culture.</title>
        <authorList>
            <person name="Gilroy R."/>
            <person name="Ravi A."/>
            <person name="Getino M."/>
            <person name="Pursley I."/>
            <person name="Horton D.L."/>
            <person name="Alikhan N.F."/>
            <person name="Baker D."/>
            <person name="Gharbi K."/>
            <person name="Hall N."/>
            <person name="Watson M."/>
            <person name="Adriaenssens E.M."/>
            <person name="Foster-Nyarko E."/>
            <person name="Jarju S."/>
            <person name="Secka A."/>
            <person name="Antonio M."/>
            <person name="Oren A."/>
            <person name="Chaudhuri R.R."/>
            <person name="La Ragione R."/>
            <person name="Hildebrand F."/>
            <person name="Pallen M.J."/>
        </authorList>
    </citation>
    <scope>NUCLEOTIDE SEQUENCE</scope>
    <source>
        <strain evidence="9">ChiHcec3-11533</strain>
    </source>
</reference>
<dbReference type="Pfam" id="PF01687">
    <property type="entry name" value="Flavokinase"/>
    <property type="match status" value="1"/>
</dbReference>
<evidence type="ECO:0000256" key="1">
    <source>
        <dbReference type="ARBA" id="ARBA00012105"/>
    </source>
</evidence>
<reference evidence="9" key="1">
    <citation type="submission" date="2020-10" db="EMBL/GenBank/DDBJ databases">
        <authorList>
            <person name="Gilroy R."/>
        </authorList>
    </citation>
    <scope>NUCLEOTIDE SEQUENCE</scope>
    <source>
        <strain evidence="9">ChiHcec3-11533</strain>
    </source>
</reference>
<evidence type="ECO:0000256" key="2">
    <source>
        <dbReference type="ARBA" id="ARBA00022630"/>
    </source>
</evidence>
<dbReference type="InterPro" id="IPR015865">
    <property type="entry name" value="Riboflavin_kinase_bac/euk"/>
</dbReference>
<feature type="domain" description="Riboflavin kinase" evidence="8">
    <location>
        <begin position="1"/>
        <end position="108"/>
    </location>
</feature>
<dbReference type="Gene3D" id="2.40.30.30">
    <property type="entry name" value="Riboflavin kinase-like"/>
    <property type="match status" value="1"/>
</dbReference>
<dbReference type="AlphaFoldDB" id="A0A9D1LCB0"/>
<dbReference type="InterPro" id="IPR023468">
    <property type="entry name" value="Riboflavin_kinase"/>
</dbReference>
<name>A0A9D1LCB0_9FIRM</name>
<organism evidence="9 10">
    <name type="scientific">Candidatus Pullichristensenella excrementigallinarum</name>
    <dbReference type="NCBI Taxonomy" id="2840907"/>
    <lineage>
        <taxon>Bacteria</taxon>
        <taxon>Bacillati</taxon>
        <taxon>Bacillota</taxon>
        <taxon>Clostridia</taxon>
        <taxon>Candidatus Pullichristensenella</taxon>
    </lineage>
</organism>
<proteinExistence type="predicted"/>
<keyword evidence="6" id="KW-0067">ATP-binding</keyword>
<evidence type="ECO:0000256" key="6">
    <source>
        <dbReference type="ARBA" id="ARBA00022840"/>
    </source>
</evidence>
<evidence type="ECO:0000256" key="4">
    <source>
        <dbReference type="ARBA" id="ARBA00022679"/>
    </source>
</evidence>
<dbReference type="SMART" id="SM00904">
    <property type="entry name" value="Flavokinase"/>
    <property type="match status" value="1"/>
</dbReference>
<dbReference type="InterPro" id="IPR023465">
    <property type="entry name" value="Riboflavin_kinase_dom_sf"/>
</dbReference>
<keyword evidence="5" id="KW-0547">Nucleotide-binding</keyword>
<dbReference type="EMBL" id="DVMU01000061">
    <property type="protein sequence ID" value="HIU33462.1"/>
    <property type="molecule type" value="Genomic_DNA"/>
</dbReference>
<evidence type="ECO:0000256" key="7">
    <source>
        <dbReference type="ARBA" id="ARBA00047880"/>
    </source>
</evidence>
<dbReference type="GO" id="GO:0009231">
    <property type="term" value="P:riboflavin biosynthetic process"/>
    <property type="evidence" value="ECO:0007669"/>
    <property type="project" value="InterPro"/>
</dbReference>
<dbReference type="GO" id="GO:0009398">
    <property type="term" value="P:FMN biosynthetic process"/>
    <property type="evidence" value="ECO:0007669"/>
    <property type="project" value="TreeGrafter"/>
</dbReference>
<comment type="caution">
    <text evidence="9">The sequence shown here is derived from an EMBL/GenBank/DDBJ whole genome shotgun (WGS) entry which is preliminary data.</text>
</comment>
<evidence type="ECO:0000313" key="9">
    <source>
        <dbReference type="EMBL" id="HIU33462.1"/>
    </source>
</evidence>
<dbReference type="GO" id="GO:0008531">
    <property type="term" value="F:riboflavin kinase activity"/>
    <property type="evidence" value="ECO:0007669"/>
    <property type="project" value="UniProtKB-EC"/>
</dbReference>
<dbReference type="PANTHER" id="PTHR22749:SF6">
    <property type="entry name" value="RIBOFLAVIN KINASE"/>
    <property type="match status" value="1"/>
</dbReference>
<keyword evidence="2" id="KW-0285">Flavoprotein</keyword>
<protein>
    <recommendedName>
        <fullName evidence="1">riboflavin kinase</fullName>
        <ecNumber evidence="1">2.7.1.26</ecNumber>
    </recommendedName>
</protein>
<keyword evidence="4" id="KW-0808">Transferase</keyword>
<evidence type="ECO:0000313" key="10">
    <source>
        <dbReference type="Proteomes" id="UP000824072"/>
    </source>
</evidence>
<gene>
    <name evidence="9" type="ORF">IAB02_02740</name>
</gene>
<keyword evidence="3" id="KW-0288">FMN</keyword>
<evidence type="ECO:0000259" key="8">
    <source>
        <dbReference type="SMART" id="SM00904"/>
    </source>
</evidence>
<accession>A0A9D1LCB0</accession>
<sequence length="126" mass="13952">MGRTLGFPTANISLEGNPSLPQNGVYAAQIEVDGQWLPCILNQGRHPTLPQGAPTIEAHILDFSGNLYQRRVTVCYRKFLRPEVRFADASALRAQIARDEADARAWFATHPFCESASILETPEQSV</sequence>
<dbReference type="Proteomes" id="UP000824072">
    <property type="component" value="Unassembled WGS sequence"/>
</dbReference>
<evidence type="ECO:0000256" key="5">
    <source>
        <dbReference type="ARBA" id="ARBA00022741"/>
    </source>
</evidence>
<dbReference type="EC" id="2.7.1.26" evidence="1"/>
<dbReference type="GO" id="GO:0005524">
    <property type="term" value="F:ATP binding"/>
    <property type="evidence" value="ECO:0007669"/>
    <property type="project" value="UniProtKB-KW"/>
</dbReference>
<dbReference type="SUPFAM" id="SSF82114">
    <property type="entry name" value="Riboflavin kinase-like"/>
    <property type="match status" value="1"/>
</dbReference>